<dbReference type="EMBL" id="JAHLEM010000237">
    <property type="protein sequence ID" value="MBU3866604.1"/>
    <property type="molecule type" value="Genomic_DNA"/>
</dbReference>
<evidence type="ECO:0000313" key="2">
    <source>
        <dbReference type="EMBL" id="MBU3866604.1"/>
    </source>
</evidence>
<organism evidence="2 3">
    <name type="scientific">Streptomyces niphimycinicus</name>
    <dbReference type="NCBI Taxonomy" id="2842201"/>
    <lineage>
        <taxon>Bacteria</taxon>
        <taxon>Bacillati</taxon>
        <taxon>Actinomycetota</taxon>
        <taxon>Actinomycetes</taxon>
        <taxon>Kitasatosporales</taxon>
        <taxon>Streptomycetaceae</taxon>
        <taxon>Streptomyces</taxon>
    </lineage>
</organism>
<name>A0ABS6CI68_9ACTN</name>
<dbReference type="PANTHER" id="PTHR14136">
    <property type="entry name" value="BTB_POZ DOMAIN-CONTAINING PROTEIN KCTD9"/>
    <property type="match status" value="1"/>
</dbReference>
<dbReference type="InterPro" id="IPR051082">
    <property type="entry name" value="Pentapeptide-BTB/POZ_domain"/>
</dbReference>
<evidence type="ECO:0000313" key="3">
    <source>
        <dbReference type="Proteomes" id="UP000720508"/>
    </source>
</evidence>
<keyword evidence="3" id="KW-1185">Reference proteome</keyword>
<feature type="region of interest" description="Disordered" evidence="1">
    <location>
        <begin position="123"/>
        <end position="143"/>
    </location>
</feature>
<accession>A0ABS6CI68</accession>
<gene>
    <name evidence="2" type="ORF">KN815_21800</name>
</gene>
<protein>
    <submittedName>
        <fullName evidence="2">Pentapeptide repeat-containing protein</fullName>
    </submittedName>
</protein>
<dbReference type="InterPro" id="IPR001646">
    <property type="entry name" value="5peptide_repeat"/>
</dbReference>
<dbReference type="PANTHER" id="PTHR14136:SF17">
    <property type="entry name" value="BTB_POZ DOMAIN-CONTAINING PROTEIN KCTD9"/>
    <property type="match status" value="1"/>
</dbReference>
<evidence type="ECO:0000256" key="1">
    <source>
        <dbReference type="SAM" id="MobiDB-lite"/>
    </source>
</evidence>
<proteinExistence type="predicted"/>
<dbReference type="Proteomes" id="UP000720508">
    <property type="component" value="Unassembled WGS sequence"/>
</dbReference>
<sequence>MFMLLLWQGPWWLDGAHLRKGNLEPADGVVITGFRASLVAAVGGVVAALTLHHNRNKDAHDAELAREGQVTGRYVEAVKLIASDILTERLGGIYALERIMRDSERDHNTVVEVLSAFIREHAQKHDASEEPSEAEAKVEGGRRRGQLRGDLQAALVVLGRRPEREAMEEEGGLERVNLTQTDLRGAELYNHSLRNIELREAWLDNAQFFRTDLFGAELQGSRFKGADFCWANLLIVNLTGADLRNVRLHGACLENATLWGVDLRGADMTEAQLQGADLREARLDGTKALTVEQVIDARIFPSTKLPTHIAQDVRVQARISECEIEEAERQAARRSLSG</sequence>
<comment type="caution">
    <text evidence="2">The sequence shown here is derived from an EMBL/GenBank/DDBJ whole genome shotgun (WGS) entry which is preliminary data.</text>
</comment>
<feature type="compositionally biased region" description="Basic and acidic residues" evidence="1">
    <location>
        <begin position="123"/>
        <end position="142"/>
    </location>
</feature>
<reference evidence="2 3" key="1">
    <citation type="submission" date="2021-06" db="EMBL/GenBank/DDBJ databases">
        <authorList>
            <person name="Pan X."/>
        </authorList>
    </citation>
    <scope>NUCLEOTIDE SEQUENCE [LARGE SCALE GENOMIC DNA]</scope>
    <source>
        <strain evidence="2 3">4503</strain>
    </source>
</reference>
<dbReference type="Pfam" id="PF00805">
    <property type="entry name" value="Pentapeptide"/>
    <property type="match status" value="1"/>
</dbReference>